<feature type="non-terminal residue" evidence="2">
    <location>
        <position position="674"/>
    </location>
</feature>
<protein>
    <recommendedName>
        <fullName evidence="1">CFAP65 fourth Ig-like domain-containing protein</fullName>
    </recommendedName>
</protein>
<dbReference type="Pfam" id="PF24507">
    <property type="entry name" value="Ig_CFAP65_4th"/>
    <property type="match status" value="1"/>
</dbReference>
<name>A0A086KAH7_TOXGO</name>
<evidence type="ECO:0000313" key="2">
    <source>
        <dbReference type="EMBL" id="KFG41395.1"/>
    </source>
</evidence>
<dbReference type="InterPro" id="IPR052614">
    <property type="entry name" value="CFAP65"/>
</dbReference>
<organism evidence="2 3">
    <name type="scientific">Toxoplasma gondii GAB2-2007-GAL-DOM2</name>
    <dbReference type="NCBI Taxonomy" id="1130820"/>
    <lineage>
        <taxon>Eukaryota</taxon>
        <taxon>Sar</taxon>
        <taxon>Alveolata</taxon>
        <taxon>Apicomplexa</taxon>
        <taxon>Conoidasida</taxon>
        <taxon>Coccidia</taxon>
        <taxon>Eucoccidiorida</taxon>
        <taxon>Eimeriorina</taxon>
        <taxon>Sarcocystidae</taxon>
        <taxon>Toxoplasma</taxon>
    </lineage>
</organism>
<proteinExistence type="predicted"/>
<dbReference type="EMBL" id="AHZU02000694">
    <property type="protein sequence ID" value="KFG41395.1"/>
    <property type="molecule type" value="Genomic_DNA"/>
</dbReference>
<accession>A0A086KAH7</accession>
<comment type="caution">
    <text evidence="2">The sequence shown here is derived from an EMBL/GenBank/DDBJ whole genome shotgun (WGS) entry which is preliminary data.</text>
</comment>
<reference evidence="2 3" key="1">
    <citation type="submission" date="2014-02" db="EMBL/GenBank/DDBJ databases">
        <authorList>
            <person name="Sibley D."/>
            <person name="Venepally P."/>
            <person name="Karamycheva S."/>
            <person name="Hadjithomas M."/>
            <person name="Khan A."/>
            <person name="Brunk B."/>
            <person name="Roos D."/>
            <person name="Caler E."/>
            <person name="Lorenzi H."/>
        </authorList>
    </citation>
    <scope>NUCLEOTIDE SEQUENCE [LARGE SCALE GENOMIC DNA]</scope>
    <source>
        <strain evidence="2 3">GAB2-2007-GAL-DOM2</strain>
    </source>
</reference>
<evidence type="ECO:0000259" key="1">
    <source>
        <dbReference type="Pfam" id="PF24507"/>
    </source>
</evidence>
<dbReference type="VEuPathDB" id="ToxoDB:TGDOM2_221220"/>
<dbReference type="OrthoDB" id="415597at2759"/>
<gene>
    <name evidence="2" type="ORF">TGDOM2_221220</name>
</gene>
<dbReference type="InterPro" id="IPR058536">
    <property type="entry name" value="Ig_CFAP65_4th"/>
</dbReference>
<dbReference type="AlphaFoldDB" id="A0A086KAH7"/>
<dbReference type="Proteomes" id="UP000028837">
    <property type="component" value="Unassembled WGS sequence"/>
</dbReference>
<dbReference type="Gene3D" id="2.60.40.10">
    <property type="entry name" value="Immunoglobulins"/>
    <property type="match status" value="4"/>
</dbReference>
<dbReference type="PANTHER" id="PTHR46127:SF1">
    <property type="entry name" value="CILIA- AND FLAGELLA-ASSOCIATED PROTEIN 65"/>
    <property type="match status" value="1"/>
</dbReference>
<dbReference type="InterPro" id="IPR013783">
    <property type="entry name" value="Ig-like_fold"/>
</dbReference>
<sequence length="674" mass="73963">MTRETAAQSCLGLAISRRERQEVFCIDCEDALIWTDWKVGRQSTKRLLLKNVGTEHQTLQYKVPQSRTFSLPFPEPFRLPPGMTKTFLVTFSPHHSQSVVEALEFVCDKGAFVIFLKATEKRAAVSIPRAIDFGLGAVAANTSIPFLVHNTGSLPVTVLWKDVQPFRILPETALIPVGRTEKFTALFHPPGPLAYEGVVVCSLISKHGDRKESEYLSSSVCNAEPRAGTLEEAEKEENNRATLQQPREDAALLKNASWAPDVETEAAQMYSMDVKGIGKIPHLHVKGKTEVAVDFGIVLCGTVETQTLLLDNSSSVRAHFEVLRIGNPPQGNLRASPVTVCSRSGVVEPGEHFPLTFTFHGHSVKEVFQEFQVVMKVGAPITVKVTGVVGHIEATLSSNHLHFGDVPVGRKITKQVQLRNLSKRASSYHFVNLQDSAFVCLDKPSGLLGAQTSVTLSFSFSSLVPLRFHKRAFCLVNGAEEPVVLDLLATAYDEGRPATLTLGHVYLKRWQELENALPPRDSLEFDCQGNPEKVPIPPETPTSLFKMLTTDFSDTSRVTYDRVGLTVSADFCELEAIVCPLVNFSRLLPDPLLLPSSLTCWSRALAVQSSNALAPNASVAEAAVQFKPCVPGETVFHVTQLFNKGDTPLSFDILHKVPDSVASSEDLLACNWPF</sequence>
<feature type="domain" description="CFAP65 fourth Ig-like" evidence="1">
    <location>
        <begin position="401"/>
        <end position="494"/>
    </location>
</feature>
<evidence type="ECO:0000313" key="3">
    <source>
        <dbReference type="Proteomes" id="UP000028837"/>
    </source>
</evidence>
<dbReference type="PANTHER" id="PTHR46127">
    <property type="entry name" value="CILIA- AND FLAGELLA-ASSOCIATED PROTEIN 65"/>
    <property type="match status" value="1"/>
</dbReference>